<evidence type="ECO:0000256" key="5">
    <source>
        <dbReference type="ARBA" id="ARBA00023136"/>
    </source>
</evidence>
<organism evidence="9 10">
    <name type="scientific">Balaenoptera physalus</name>
    <name type="common">Fin whale</name>
    <name type="synonym">Balaena physalus</name>
    <dbReference type="NCBI Taxonomy" id="9770"/>
    <lineage>
        <taxon>Eukaryota</taxon>
        <taxon>Metazoa</taxon>
        <taxon>Chordata</taxon>
        <taxon>Craniata</taxon>
        <taxon>Vertebrata</taxon>
        <taxon>Euteleostomi</taxon>
        <taxon>Mammalia</taxon>
        <taxon>Eutheria</taxon>
        <taxon>Laurasiatheria</taxon>
        <taxon>Artiodactyla</taxon>
        <taxon>Whippomorpha</taxon>
        <taxon>Cetacea</taxon>
        <taxon>Mysticeti</taxon>
        <taxon>Balaenopteridae</taxon>
        <taxon>Balaenoptera</taxon>
    </lineage>
</organism>
<feature type="region of interest" description="Disordered" evidence="7">
    <location>
        <begin position="23"/>
        <end position="60"/>
    </location>
</feature>
<dbReference type="PANTHER" id="PTHR13285:SF19">
    <property type="entry name" value="PROTEIN-CYSTEINE N-PALMITOYLTRANSFERASE HHAT-LIKE PROTEIN"/>
    <property type="match status" value="1"/>
</dbReference>
<keyword evidence="3" id="KW-0256">Endoplasmic reticulum</keyword>
<feature type="transmembrane region" description="Helical" evidence="8">
    <location>
        <begin position="318"/>
        <end position="336"/>
    </location>
</feature>
<evidence type="ECO:0000313" key="10">
    <source>
        <dbReference type="Proteomes" id="UP000437017"/>
    </source>
</evidence>
<evidence type="ECO:0000256" key="6">
    <source>
        <dbReference type="ARBA" id="ARBA00038268"/>
    </source>
</evidence>
<evidence type="ECO:0000256" key="3">
    <source>
        <dbReference type="ARBA" id="ARBA00022824"/>
    </source>
</evidence>
<dbReference type="GO" id="GO:0016746">
    <property type="term" value="F:acyltransferase activity"/>
    <property type="evidence" value="ECO:0007669"/>
    <property type="project" value="TreeGrafter"/>
</dbReference>
<dbReference type="OrthoDB" id="420606at2759"/>
<dbReference type="InterPro" id="IPR004299">
    <property type="entry name" value="MBOAT_fam"/>
</dbReference>
<feature type="non-terminal residue" evidence="9">
    <location>
        <position position="1"/>
    </location>
</feature>
<dbReference type="Pfam" id="PF03062">
    <property type="entry name" value="MBOAT"/>
    <property type="match status" value="1"/>
</dbReference>
<evidence type="ECO:0000256" key="1">
    <source>
        <dbReference type="ARBA" id="ARBA00004477"/>
    </source>
</evidence>
<evidence type="ECO:0000256" key="4">
    <source>
        <dbReference type="ARBA" id="ARBA00022989"/>
    </source>
</evidence>
<keyword evidence="2 8" id="KW-0812">Transmembrane</keyword>
<dbReference type="PANTHER" id="PTHR13285">
    <property type="entry name" value="ACYLTRANSFERASE"/>
    <property type="match status" value="1"/>
</dbReference>
<dbReference type="EMBL" id="SGJD01003229">
    <property type="protein sequence ID" value="KAB0393316.1"/>
    <property type="molecule type" value="Genomic_DNA"/>
</dbReference>
<sequence length="394" mass="43839">SLWPAALQHSALLHFAPLRSRKATSSLPSSSPTPPAVTTHRSQPRGGGDPRAGHTAPGPQSPAVWALSLSPMQPLGRPRAMGIKTALPAAELGLYSLVLSGALAYAGRGLLEASQGGAHRRAFRESVRPGWEYIGRKMDVADFEWVMWFTSFRNAIIFALSGHVSQVEPVRREGELWRIRAQAGLSVVAIVAVDIFFHFFYILTIPSDLKFASRLPDSALALYVFAETHFDRGINDWLCRYVYDHVGGEHSAVIPELGATVATFAITTLWLGPCDTVYLWSCLNCFGLNFELWVQKLAEWGPLARIEASLSEQMSRRVRAIFGAMNFWAIIMYNLVSLNSFEFTELVAQRLLLTGFPQTTLAVLFVTYCGVQLVKERERTLMLEEQKQDKEKPE</sequence>
<feature type="transmembrane region" description="Helical" evidence="8">
    <location>
        <begin position="184"/>
        <end position="204"/>
    </location>
</feature>
<dbReference type="Proteomes" id="UP000437017">
    <property type="component" value="Unassembled WGS sequence"/>
</dbReference>
<gene>
    <name evidence="9" type="ORF">E2I00_006532</name>
</gene>
<comment type="similarity">
    <text evidence="6">Belongs to the membrane-bound acyltransferase family. HHAT subfamily.</text>
</comment>
<evidence type="ECO:0000313" key="9">
    <source>
        <dbReference type="EMBL" id="KAB0393316.1"/>
    </source>
</evidence>
<dbReference type="InterPro" id="IPR051085">
    <property type="entry name" value="MB_O-acyltransferase"/>
</dbReference>
<evidence type="ECO:0008006" key="11">
    <source>
        <dbReference type="Google" id="ProtNLM"/>
    </source>
</evidence>
<dbReference type="AlphaFoldDB" id="A0A643BZ94"/>
<comment type="subcellular location">
    <subcellularLocation>
        <location evidence="1">Endoplasmic reticulum membrane</location>
        <topology evidence="1">Multi-pass membrane protein</topology>
    </subcellularLocation>
</comment>
<proteinExistence type="inferred from homology"/>
<evidence type="ECO:0000256" key="2">
    <source>
        <dbReference type="ARBA" id="ARBA00022692"/>
    </source>
</evidence>
<accession>A0A643BZ94</accession>
<evidence type="ECO:0000256" key="7">
    <source>
        <dbReference type="SAM" id="MobiDB-lite"/>
    </source>
</evidence>
<evidence type="ECO:0000256" key="8">
    <source>
        <dbReference type="SAM" id="Phobius"/>
    </source>
</evidence>
<keyword evidence="10" id="KW-1185">Reference proteome</keyword>
<reference evidence="9 10" key="1">
    <citation type="journal article" date="2019" name="PLoS ONE">
        <title>Genomic analyses reveal an absence of contemporary introgressive admixture between fin whales and blue whales, despite known hybrids.</title>
        <authorList>
            <person name="Westbury M.V."/>
            <person name="Petersen B."/>
            <person name="Lorenzen E.D."/>
        </authorList>
    </citation>
    <scope>NUCLEOTIDE SEQUENCE [LARGE SCALE GENOMIC DNA]</scope>
    <source>
        <strain evidence="9">FinWhale-01</strain>
    </source>
</reference>
<keyword evidence="4 8" id="KW-1133">Transmembrane helix</keyword>
<comment type="caution">
    <text evidence="9">The sequence shown here is derived from an EMBL/GenBank/DDBJ whole genome shotgun (WGS) entry which is preliminary data.</text>
</comment>
<keyword evidence="5 8" id="KW-0472">Membrane</keyword>
<feature type="transmembrane region" description="Helical" evidence="8">
    <location>
        <begin position="356"/>
        <end position="374"/>
    </location>
</feature>
<protein>
    <recommendedName>
        <fullName evidence="11">Hedgehog acyltransferase like</fullName>
    </recommendedName>
</protein>
<dbReference type="GO" id="GO:0005789">
    <property type="term" value="C:endoplasmic reticulum membrane"/>
    <property type="evidence" value="ECO:0007669"/>
    <property type="project" value="UniProtKB-SubCell"/>
</dbReference>
<name>A0A643BZ94_BALPH</name>